<gene>
    <name evidence="2" type="ORF">PXEA_LOCUS29698</name>
</gene>
<proteinExistence type="predicted"/>
<comment type="caution">
    <text evidence="2">The sequence shown here is derived from an EMBL/GenBank/DDBJ whole genome shotgun (WGS) entry which is preliminary data.</text>
</comment>
<protein>
    <submittedName>
        <fullName evidence="2">Uncharacterized protein</fullName>
    </submittedName>
</protein>
<keyword evidence="3" id="KW-1185">Reference proteome</keyword>
<evidence type="ECO:0000256" key="1">
    <source>
        <dbReference type="SAM" id="MobiDB-lite"/>
    </source>
</evidence>
<organism evidence="2 3">
    <name type="scientific">Protopolystoma xenopodis</name>
    <dbReference type="NCBI Taxonomy" id="117903"/>
    <lineage>
        <taxon>Eukaryota</taxon>
        <taxon>Metazoa</taxon>
        <taxon>Spiralia</taxon>
        <taxon>Lophotrochozoa</taxon>
        <taxon>Platyhelminthes</taxon>
        <taxon>Monogenea</taxon>
        <taxon>Polyopisthocotylea</taxon>
        <taxon>Polystomatidea</taxon>
        <taxon>Polystomatidae</taxon>
        <taxon>Protopolystoma</taxon>
    </lineage>
</organism>
<dbReference type="AlphaFoldDB" id="A0A448XGH1"/>
<accession>A0A448XGH1</accession>
<feature type="region of interest" description="Disordered" evidence="1">
    <location>
        <begin position="94"/>
        <end position="119"/>
    </location>
</feature>
<sequence>MRTFTLRIRLRPIISSHFTRLTRYSSFGLSESMLRSGGQCLARHDCLTDFFDCFHSQGSVIPSVRLPGRAMQSPHWPMLIFTGHRLLVCHGTGTSTDTQTETDTSTGRGLVASPSTHSASRLPTSVSWCDCSLLTEPEECENAYRPTGDTDLICLSVCEHSRE</sequence>
<dbReference type="EMBL" id="CAAALY010251787">
    <property type="protein sequence ID" value="VEL36258.1"/>
    <property type="molecule type" value="Genomic_DNA"/>
</dbReference>
<name>A0A448XGH1_9PLAT</name>
<dbReference type="Proteomes" id="UP000784294">
    <property type="component" value="Unassembled WGS sequence"/>
</dbReference>
<evidence type="ECO:0000313" key="3">
    <source>
        <dbReference type="Proteomes" id="UP000784294"/>
    </source>
</evidence>
<evidence type="ECO:0000313" key="2">
    <source>
        <dbReference type="EMBL" id="VEL36258.1"/>
    </source>
</evidence>
<feature type="compositionally biased region" description="Low complexity" evidence="1">
    <location>
        <begin position="94"/>
        <end position="109"/>
    </location>
</feature>
<reference evidence="2" key="1">
    <citation type="submission" date="2018-11" db="EMBL/GenBank/DDBJ databases">
        <authorList>
            <consortium name="Pathogen Informatics"/>
        </authorList>
    </citation>
    <scope>NUCLEOTIDE SEQUENCE</scope>
</reference>